<dbReference type="GO" id="GO:0009432">
    <property type="term" value="P:SOS response"/>
    <property type="evidence" value="ECO:0007669"/>
    <property type="project" value="TreeGrafter"/>
</dbReference>
<evidence type="ECO:0000256" key="7">
    <source>
        <dbReference type="ARBA" id="ARBA00023204"/>
    </source>
</evidence>
<dbReference type="GO" id="GO:0005524">
    <property type="term" value="F:ATP binding"/>
    <property type="evidence" value="ECO:0007669"/>
    <property type="project" value="UniProtKB-KW"/>
</dbReference>
<dbReference type="GO" id="GO:0043590">
    <property type="term" value="C:bacterial nucleoid"/>
    <property type="evidence" value="ECO:0007669"/>
    <property type="project" value="TreeGrafter"/>
</dbReference>
<comment type="similarity">
    <text evidence="2 9">Belongs to the RecN family.</text>
</comment>
<dbReference type="PANTHER" id="PTHR11059">
    <property type="entry name" value="DNA REPAIR PROTEIN RECN"/>
    <property type="match status" value="1"/>
</dbReference>
<protein>
    <recommendedName>
        <fullName evidence="3 9">DNA repair protein RecN</fullName>
    </recommendedName>
    <alternativeName>
        <fullName evidence="8 9">Recombination protein N</fullName>
    </alternativeName>
</protein>
<evidence type="ECO:0000313" key="12">
    <source>
        <dbReference type="EMBL" id="RDU72522.1"/>
    </source>
</evidence>
<dbReference type="InterPro" id="IPR027417">
    <property type="entry name" value="P-loop_NTPase"/>
</dbReference>
<dbReference type="RefSeq" id="WP_104763507.1">
    <property type="nucleotide sequence ID" value="NZ_FZPM01000025.1"/>
</dbReference>
<evidence type="ECO:0000256" key="4">
    <source>
        <dbReference type="ARBA" id="ARBA00022741"/>
    </source>
</evidence>
<keyword evidence="13" id="KW-1185">Reference proteome</keyword>
<dbReference type="Pfam" id="PF02463">
    <property type="entry name" value="SMC_N"/>
    <property type="match status" value="1"/>
</dbReference>
<dbReference type="AlphaFoldDB" id="A0A3D8J4T1"/>
<keyword evidence="5 9" id="KW-0227">DNA damage</keyword>
<keyword evidence="4" id="KW-0547">Nucleotide-binding</keyword>
<evidence type="ECO:0000256" key="8">
    <source>
        <dbReference type="ARBA" id="ARBA00033408"/>
    </source>
</evidence>
<evidence type="ECO:0000256" key="10">
    <source>
        <dbReference type="SAM" id="Coils"/>
    </source>
</evidence>
<dbReference type="PANTHER" id="PTHR11059:SF0">
    <property type="entry name" value="DNA REPAIR PROTEIN RECN"/>
    <property type="match status" value="1"/>
</dbReference>
<gene>
    <name evidence="12" type="ORF">CQA66_04210</name>
</gene>
<dbReference type="PIRSF" id="PIRSF003128">
    <property type="entry name" value="RecN"/>
    <property type="match status" value="1"/>
</dbReference>
<dbReference type="GO" id="GO:0006281">
    <property type="term" value="P:DNA repair"/>
    <property type="evidence" value="ECO:0007669"/>
    <property type="project" value="UniProtKB-KW"/>
</dbReference>
<evidence type="ECO:0000256" key="3">
    <source>
        <dbReference type="ARBA" id="ARBA00021315"/>
    </source>
</evidence>
<sequence length="546" mass="62514">MIKRILINKSPTFSYIEIYTEAGFNVISGISGSGKSLFLNAMLSAFGLKEPIAELIEITLTMDFNALGIDLEEWGISNEILDSDGETIVSVLKKQKTRYFFNRQSISKKKLGEIAKKFIHHIGVKDANELESKHMLDALDALIVAQDSKYQEILSEYQETFLAFKRCKQDLGELESKEQNIESLKDFAKFEIERIASVNPQIGEYDKLLHDKKLISKREKIMQHCKVALQTLEDLDSVYKTFELLEVDIDSLESAVLEARDKLEESMAMFQQIDLNPEALLDRLSQLADINRKYGSIENALTHLELQQEKLKEYENVAFDKTQLEKKYHELATKTHHLACIIHETRLHSLPLFEERLNRFGKDLKLQTITLQLQGTMEESAYLQDCYCKDESPHLSESGYDRLEIFLDSIPKDFVSSGEYNRLRLSMLCALAQSNEYAGLQYRGILIFDEIDANLSGEESEGVAKLLSFLSRSYQIFAISHQPFMPLLSDHHYLINKDSCNKAQITLLDNNGRIAEIARMISGSDLDVNALNYAKTLLEQKRNKFQ</sequence>
<evidence type="ECO:0000313" key="13">
    <source>
        <dbReference type="Proteomes" id="UP000256424"/>
    </source>
</evidence>
<feature type="domain" description="RecF/RecN/SMC N-terminal" evidence="11">
    <location>
        <begin position="1"/>
        <end position="490"/>
    </location>
</feature>
<keyword evidence="6" id="KW-0067">ATP-binding</keyword>
<reference evidence="12 13" key="1">
    <citation type="submission" date="2018-04" db="EMBL/GenBank/DDBJ databases">
        <title>Novel Campyloabacter and Helicobacter Species and Strains.</title>
        <authorList>
            <person name="Mannion A.J."/>
            <person name="Shen Z."/>
            <person name="Fox J.G."/>
        </authorList>
    </citation>
    <scope>NUCLEOTIDE SEQUENCE [LARGE SCALE GENOMIC DNA]</scope>
    <source>
        <strain evidence="12 13">MIT 97-5075</strain>
    </source>
</reference>
<evidence type="ECO:0000256" key="2">
    <source>
        <dbReference type="ARBA" id="ARBA00009441"/>
    </source>
</evidence>
<evidence type="ECO:0000256" key="6">
    <source>
        <dbReference type="ARBA" id="ARBA00022840"/>
    </source>
</evidence>
<evidence type="ECO:0000259" key="11">
    <source>
        <dbReference type="Pfam" id="PF02463"/>
    </source>
</evidence>
<dbReference type="GO" id="GO:0006310">
    <property type="term" value="P:DNA recombination"/>
    <property type="evidence" value="ECO:0007669"/>
    <property type="project" value="InterPro"/>
</dbReference>
<evidence type="ECO:0000256" key="1">
    <source>
        <dbReference type="ARBA" id="ARBA00003618"/>
    </source>
</evidence>
<name>A0A3D8J4T1_9HELI</name>
<dbReference type="EMBL" id="NXLW01000006">
    <property type="protein sequence ID" value="RDU72522.1"/>
    <property type="molecule type" value="Genomic_DNA"/>
</dbReference>
<keyword evidence="7 9" id="KW-0234">DNA repair</keyword>
<comment type="caution">
    <text evidence="12">The sequence shown here is derived from an EMBL/GenBank/DDBJ whole genome shotgun (WGS) entry which is preliminary data.</text>
</comment>
<dbReference type="Proteomes" id="UP000256424">
    <property type="component" value="Unassembled WGS sequence"/>
</dbReference>
<comment type="function">
    <text evidence="1 9">May be involved in recombinational repair of damaged DNA.</text>
</comment>
<dbReference type="SUPFAM" id="SSF52540">
    <property type="entry name" value="P-loop containing nucleoside triphosphate hydrolases"/>
    <property type="match status" value="1"/>
</dbReference>
<dbReference type="InterPro" id="IPR003395">
    <property type="entry name" value="RecF/RecN/SMC_N"/>
</dbReference>
<dbReference type="OrthoDB" id="9806954at2"/>
<accession>A0A3D8J4T1</accession>
<evidence type="ECO:0000256" key="5">
    <source>
        <dbReference type="ARBA" id="ARBA00022763"/>
    </source>
</evidence>
<keyword evidence="10" id="KW-0175">Coiled coil</keyword>
<dbReference type="Gene3D" id="3.40.50.300">
    <property type="entry name" value="P-loop containing nucleotide triphosphate hydrolases"/>
    <property type="match status" value="2"/>
</dbReference>
<organism evidence="12 13">
    <name type="scientific">Helicobacter aurati</name>
    <dbReference type="NCBI Taxonomy" id="137778"/>
    <lineage>
        <taxon>Bacteria</taxon>
        <taxon>Pseudomonadati</taxon>
        <taxon>Campylobacterota</taxon>
        <taxon>Epsilonproteobacteria</taxon>
        <taxon>Campylobacterales</taxon>
        <taxon>Helicobacteraceae</taxon>
        <taxon>Helicobacter</taxon>
    </lineage>
</organism>
<proteinExistence type="inferred from homology"/>
<evidence type="ECO:0000256" key="9">
    <source>
        <dbReference type="PIRNR" id="PIRNR003128"/>
    </source>
</evidence>
<feature type="coiled-coil region" evidence="10">
    <location>
        <begin position="242"/>
        <end position="269"/>
    </location>
</feature>
<dbReference type="InterPro" id="IPR004604">
    <property type="entry name" value="DNA_recomb/repair_RecN"/>
</dbReference>